<evidence type="ECO:0008006" key="3">
    <source>
        <dbReference type="Google" id="ProtNLM"/>
    </source>
</evidence>
<evidence type="ECO:0000313" key="1">
    <source>
        <dbReference type="EMBL" id="KKB48338.1"/>
    </source>
</evidence>
<evidence type="ECO:0000313" key="2">
    <source>
        <dbReference type="Proteomes" id="UP000033035"/>
    </source>
</evidence>
<protein>
    <recommendedName>
        <fullName evidence="3">DUF4493 domain-containing protein</fullName>
    </recommendedName>
</protein>
<dbReference type="InterPro" id="IPR027840">
    <property type="entry name" value="DUF4493"/>
</dbReference>
<dbReference type="Pfam" id="PF14900">
    <property type="entry name" value="DUF4493"/>
    <property type="match status" value="1"/>
</dbReference>
<reference evidence="1 2" key="1">
    <citation type="submission" date="2013-04" db="EMBL/GenBank/DDBJ databases">
        <title>The Genome Sequence of Parabacteroides gordonii DSM 23371.</title>
        <authorList>
            <consortium name="The Broad Institute Genomics Platform"/>
            <person name="Earl A."/>
            <person name="Ward D."/>
            <person name="Feldgarden M."/>
            <person name="Gevers D."/>
            <person name="Martens E."/>
            <person name="Sakamoto M."/>
            <person name="Benno Y."/>
            <person name="Suzuki N."/>
            <person name="Matsunaga N."/>
            <person name="Koshihara K."/>
            <person name="Seki M."/>
            <person name="Komiya H."/>
            <person name="Walker B."/>
            <person name="Young S."/>
            <person name="Zeng Q."/>
            <person name="Gargeya S."/>
            <person name="Fitzgerald M."/>
            <person name="Haas B."/>
            <person name="Abouelleil A."/>
            <person name="Allen A.W."/>
            <person name="Alvarado L."/>
            <person name="Arachchi H.M."/>
            <person name="Berlin A.M."/>
            <person name="Chapman S.B."/>
            <person name="Gainer-Dewar J."/>
            <person name="Goldberg J."/>
            <person name="Griggs A."/>
            <person name="Gujja S."/>
            <person name="Hansen M."/>
            <person name="Howarth C."/>
            <person name="Imamovic A."/>
            <person name="Ireland A."/>
            <person name="Larimer J."/>
            <person name="McCowan C."/>
            <person name="Murphy C."/>
            <person name="Pearson M."/>
            <person name="Poon T.W."/>
            <person name="Priest M."/>
            <person name="Roberts A."/>
            <person name="Saif S."/>
            <person name="Shea T."/>
            <person name="Sisk P."/>
            <person name="Sykes S."/>
            <person name="Wortman J."/>
            <person name="Nusbaum C."/>
            <person name="Birren B."/>
        </authorList>
    </citation>
    <scope>NUCLEOTIDE SEQUENCE [LARGE SCALE GENOMIC DNA]</scope>
    <source>
        <strain evidence="1 2">MS-1</strain>
    </source>
</reference>
<keyword evidence="2" id="KW-1185">Reference proteome</keyword>
<proteinExistence type="predicted"/>
<dbReference type="STRING" id="1203610.HMPREF1536_04802"/>
<dbReference type="EMBL" id="AQHW01000027">
    <property type="protein sequence ID" value="KKB48338.1"/>
    <property type="molecule type" value="Genomic_DNA"/>
</dbReference>
<name>A0A0F5IS71_9BACT</name>
<dbReference type="PATRIC" id="fig|1203610.3.peg.4896"/>
<organism evidence="1 2">
    <name type="scientific">Parabacteroides gordonii MS-1 = DSM 23371</name>
    <dbReference type="NCBI Taxonomy" id="1203610"/>
    <lineage>
        <taxon>Bacteria</taxon>
        <taxon>Pseudomonadati</taxon>
        <taxon>Bacteroidota</taxon>
        <taxon>Bacteroidia</taxon>
        <taxon>Bacteroidales</taxon>
        <taxon>Tannerellaceae</taxon>
        <taxon>Parabacteroides</taxon>
    </lineage>
</organism>
<gene>
    <name evidence="1" type="ORF">HMPREF1536_04802</name>
</gene>
<dbReference type="HOGENOM" id="CLU_616554_0_0_10"/>
<dbReference type="Proteomes" id="UP000033035">
    <property type="component" value="Unassembled WGS sequence"/>
</dbReference>
<comment type="caution">
    <text evidence="1">The sequence shown here is derived from an EMBL/GenBank/DDBJ whole genome shotgun (WGS) entry which is preliminary data.</text>
</comment>
<dbReference type="AlphaFoldDB" id="A0A0F5IS71"/>
<accession>A0A0F5IS71</accession>
<sequence>MRYRESYREFFLYLKLRFKIAKSQILLKNRVLVLLFLGVLFLIINHSACTNGKDGSMAHVGKLRLNLVADTTSQGKGINSSLTKAVSDEFERFLSVDDYRIQILSSQDTIKSYDRFGNMPSEIELPEGDYRLVASNGDDLPAAFENPYFEGNSSFVVKESMDTPLEVVCSLGNARVMIEYTSVFQEAYEDYAVLLSSPFIADEFEIAKEESRPAYLQVAKEGTDMTVRIRVQKRGEEQSSTYLVPNKIKLERRQNVHLIFKTDGGAFNGIGLDVVLDNELTDKDIPIDIPDFMWEEFTKPELYPVHFKSEGEVEVPVVDGESGNGMTVGFKMLAGVGSLQIKYWRDDLHEEEAEIIDLATDEGVAKAIAQKFSWQSGEKQNLNLKNIKSGQIFLWDALNNLEAPSPEEGVPFYLYHFSIQGHNANDKPKYTDIVKFDVKVFVPKED</sequence>